<dbReference type="SUPFAM" id="SSF103088">
    <property type="entry name" value="OmpA-like"/>
    <property type="match status" value="1"/>
</dbReference>
<evidence type="ECO:0000256" key="1">
    <source>
        <dbReference type="ARBA" id="ARBA00004442"/>
    </source>
</evidence>
<keyword evidence="9" id="KW-1185">Reference proteome</keyword>
<dbReference type="PROSITE" id="PS01068">
    <property type="entry name" value="OMPA_1"/>
    <property type="match status" value="1"/>
</dbReference>
<proteinExistence type="predicted"/>
<evidence type="ECO:0000256" key="3">
    <source>
        <dbReference type="ARBA" id="ARBA00023237"/>
    </source>
</evidence>
<accession>A0ABY3XI74</accession>
<dbReference type="InterPro" id="IPR006665">
    <property type="entry name" value="OmpA-like"/>
</dbReference>
<evidence type="ECO:0000313" key="8">
    <source>
        <dbReference type="EMBL" id="UNP31349.1"/>
    </source>
</evidence>
<dbReference type="RefSeq" id="WP_057942497.1">
    <property type="nucleotide sequence ID" value="NZ_CP011131.1"/>
</dbReference>
<dbReference type="InterPro" id="IPR036737">
    <property type="entry name" value="OmpA-like_sf"/>
</dbReference>
<feature type="chain" id="PRO_5046210490" evidence="6">
    <location>
        <begin position="29"/>
        <end position="387"/>
    </location>
</feature>
<dbReference type="PANTHER" id="PTHR30329">
    <property type="entry name" value="STATOR ELEMENT OF FLAGELLAR MOTOR COMPLEX"/>
    <property type="match status" value="1"/>
</dbReference>
<feature type="region of interest" description="Disordered" evidence="5">
    <location>
        <begin position="357"/>
        <end position="379"/>
    </location>
</feature>
<evidence type="ECO:0000256" key="6">
    <source>
        <dbReference type="SAM" id="SignalP"/>
    </source>
</evidence>
<dbReference type="PANTHER" id="PTHR30329:SF21">
    <property type="entry name" value="LIPOPROTEIN YIAD-RELATED"/>
    <property type="match status" value="1"/>
</dbReference>
<sequence length="387" mass="42061">MTTLTSPSRLAGLLGLALAVSACFGAQAQDSAETGQDHPLVGRYEGASIRAYKQQQFDEASLLQAPVDYQSMLERDALEDRSGAAWLKLEGRRTRIRYEAPAERSSLELFRNYESKLKANGFEQVYACNDNACLAGSRKDPSQLGDLLDNFDIADNGRHYANHARYGLYKATRPEGVAYVALLAGDSDEGHILPRVLVDVVETKSMDADKVKAVAATKAAEAPAVERKEPAVTDREPKIQDREPKIQEHPTQVKETPAQAKTSSAAEMARAIARTGNISVYGILFDFDKSEIKPESKPQLDQISQLLKDDASLKVAVIGHTDNKGTPAYNLALSQRRADAVVLALARDYGIAGTRLLPQGKGDTQPVADNASDAGRAKNRRVELAKL</sequence>
<dbReference type="InterPro" id="IPR006690">
    <property type="entry name" value="OMPA-like_CS"/>
</dbReference>
<dbReference type="PRINTS" id="PR01021">
    <property type="entry name" value="OMPADOMAIN"/>
</dbReference>
<evidence type="ECO:0000256" key="4">
    <source>
        <dbReference type="PROSITE-ProRule" id="PRU00473"/>
    </source>
</evidence>
<dbReference type="EMBL" id="CP093547">
    <property type="protein sequence ID" value="UNP31349.1"/>
    <property type="molecule type" value="Genomic_DNA"/>
</dbReference>
<name>A0ABY3XI74_9GAMM</name>
<dbReference type="PROSITE" id="PS51123">
    <property type="entry name" value="OMPA_2"/>
    <property type="match status" value="1"/>
</dbReference>
<protein>
    <submittedName>
        <fullName evidence="8">OmpA family protein</fullName>
    </submittedName>
</protein>
<dbReference type="InterPro" id="IPR050330">
    <property type="entry name" value="Bact_OuterMem_StrucFunc"/>
</dbReference>
<dbReference type="InterPro" id="IPR006664">
    <property type="entry name" value="OMP_bac"/>
</dbReference>
<comment type="subcellular location">
    <subcellularLocation>
        <location evidence="1">Cell outer membrane</location>
    </subcellularLocation>
</comment>
<feature type="signal peptide" evidence="6">
    <location>
        <begin position="1"/>
        <end position="28"/>
    </location>
</feature>
<dbReference type="Gene3D" id="3.30.1330.60">
    <property type="entry name" value="OmpA-like domain"/>
    <property type="match status" value="1"/>
</dbReference>
<evidence type="ECO:0000259" key="7">
    <source>
        <dbReference type="PROSITE" id="PS51123"/>
    </source>
</evidence>
<dbReference type="Proteomes" id="UP000829194">
    <property type="component" value="Chromosome"/>
</dbReference>
<dbReference type="CDD" id="cd07185">
    <property type="entry name" value="OmpA_C-like"/>
    <property type="match status" value="1"/>
</dbReference>
<gene>
    <name evidence="8" type="ORF">MOV92_08965</name>
</gene>
<keyword evidence="6" id="KW-0732">Signal</keyword>
<keyword evidence="3" id="KW-0998">Cell outer membrane</keyword>
<feature type="domain" description="OmpA-like" evidence="7">
    <location>
        <begin position="272"/>
        <end position="387"/>
    </location>
</feature>
<dbReference type="Pfam" id="PF00691">
    <property type="entry name" value="OmpA"/>
    <property type="match status" value="1"/>
</dbReference>
<feature type="region of interest" description="Disordered" evidence="5">
    <location>
        <begin position="224"/>
        <end position="254"/>
    </location>
</feature>
<evidence type="ECO:0000313" key="9">
    <source>
        <dbReference type="Proteomes" id="UP000829194"/>
    </source>
</evidence>
<evidence type="ECO:0000256" key="2">
    <source>
        <dbReference type="ARBA" id="ARBA00023136"/>
    </source>
</evidence>
<evidence type="ECO:0000256" key="5">
    <source>
        <dbReference type="SAM" id="MobiDB-lite"/>
    </source>
</evidence>
<feature type="compositionally biased region" description="Basic and acidic residues" evidence="5">
    <location>
        <begin position="224"/>
        <end position="252"/>
    </location>
</feature>
<organism evidence="8 9">
    <name type="scientific">Lysobacter gummosus</name>
    <dbReference type="NCBI Taxonomy" id="262324"/>
    <lineage>
        <taxon>Bacteria</taxon>
        <taxon>Pseudomonadati</taxon>
        <taxon>Pseudomonadota</taxon>
        <taxon>Gammaproteobacteria</taxon>
        <taxon>Lysobacterales</taxon>
        <taxon>Lysobacteraceae</taxon>
        <taxon>Lysobacter</taxon>
    </lineage>
</organism>
<reference evidence="8 9" key="1">
    <citation type="submission" date="2022-03" db="EMBL/GenBank/DDBJ databases">
        <title>Complete genome sequence of Lysobacter capsici VKM B-2533 and Lysobacter gummosus 10.1.1, promising sources of lytic agents.</title>
        <authorList>
            <person name="Tarlachkov S.V."/>
            <person name="Kudryakova I.V."/>
            <person name="Afoshin A.S."/>
            <person name="Leontyevskaya E.A."/>
            <person name="Leontyevskaya N.V."/>
        </authorList>
    </citation>
    <scope>NUCLEOTIDE SEQUENCE [LARGE SCALE GENOMIC DNA]</scope>
    <source>
        <strain evidence="8 9">10.1.1</strain>
    </source>
</reference>
<keyword evidence="2 4" id="KW-0472">Membrane</keyword>